<dbReference type="Proteomes" id="UP000078406">
    <property type="component" value="Unassembled WGS sequence"/>
</dbReference>
<dbReference type="SUPFAM" id="SSF52091">
    <property type="entry name" value="SpoIIaa-like"/>
    <property type="match status" value="1"/>
</dbReference>
<dbReference type="Gene3D" id="3.30.750.24">
    <property type="entry name" value="STAS domain"/>
    <property type="match status" value="1"/>
</dbReference>
<evidence type="ECO:0000313" key="3">
    <source>
        <dbReference type="Proteomes" id="UP000078406"/>
    </source>
</evidence>
<dbReference type="InterPro" id="IPR036513">
    <property type="entry name" value="STAS_dom_sf"/>
</dbReference>
<dbReference type="RefSeq" id="WP_049843183.1">
    <property type="nucleotide sequence ID" value="NZ_LLEI02000064.1"/>
</dbReference>
<name>A0A177XVX7_9VIBR</name>
<dbReference type="Pfam" id="PF01740">
    <property type="entry name" value="STAS"/>
    <property type="match status" value="1"/>
</dbReference>
<comment type="caution">
    <text evidence="2">The sequence shown here is derived from an EMBL/GenBank/DDBJ whole genome shotgun (WGS) entry which is preliminary data.</text>
</comment>
<proteinExistence type="predicted"/>
<dbReference type="PANTHER" id="PTHR33745">
    <property type="entry name" value="RSBT ANTAGONIST PROTEIN RSBS-RELATED"/>
    <property type="match status" value="1"/>
</dbReference>
<evidence type="ECO:0000313" key="2">
    <source>
        <dbReference type="EMBL" id="OAJ92771.1"/>
    </source>
</evidence>
<dbReference type="CDD" id="cd07041">
    <property type="entry name" value="STAS_RsbR_RsbS_like"/>
    <property type="match status" value="1"/>
</dbReference>
<gene>
    <name evidence="2" type="ORF">APB76_19005</name>
</gene>
<sequence>MKKSISISQLQNVLVATIQVDLSHNILEDFRHHLLEKVGSHSISGVLIDLSEVKTLDRVDFDQLYTIAKTVEVMGRRCLFVGIRPGIAMALVNVGYNTEKLPCAQSIDDGLLAVRRGPHAC</sequence>
<dbReference type="InterPro" id="IPR002645">
    <property type="entry name" value="STAS_dom"/>
</dbReference>
<dbReference type="PROSITE" id="PS50801">
    <property type="entry name" value="STAS"/>
    <property type="match status" value="1"/>
</dbReference>
<dbReference type="InterPro" id="IPR051932">
    <property type="entry name" value="Bact_StressResp_Reg"/>
</dbReference>
<accession>A0A177XVX7</accession>
<protein>
    <submittedName>
        <fullName evidence="2">RsbS, negative regulator of sigma-B</fullName>
    </submittedName>
</protein>
<dbReference type="PANTHER" id="PTHR33745:SF1">
    <property type="entry name" value="RSBT ANTAGONIST PROTEIN RSBS"/>
    <property type="match status" value="1"/>
</dbReference>
<reference evidence="2 3" key="1">
    <citation type="journal article" date="2016" name="Syst. Appl. Microbiol.">
        <title>Vibrio bivalvicida sp. nov., a novel larval pathogen for bivalve molluscs reared in a hatchery.</title>
        <authorList>
            <person name="Dubert J."/>
            <person name="Romalde J.L."/>
            <person name="Prado S."/>
            <person name="Barja J.L."/>
        </authorList>
    </citation>
    <scope>NUCLEOTIDE SEQUENCE [LARGE SCALE GENOMIC DNA]</scope>
    <source>
        <strain evidence="2 3">605</strain>
    </source>
</reference>
<dbReference type="EMBL" id="LLEI02000064">
    <property type="protein sequence ID" value="OAJ92771.1"/>
    <property type="molecule type" value="Genomic_DNA"/>
</dbReference>
<dbReference type="AlphaFoldDB" id="A0A177XVX7"/>
<evidence type="ECO:0000259" key="1">
    <source>
        <dbReference type="PROSITE" id="PS50801"/>
    </source>
</evidence>
<organism evidence="2 3">
    <name type="scientific">Vibrio bivalvicida</name>
    <dbReference type="NCBI Taxonomy" id="1276888"/>
    <lineage>
        <taxon>Bacteria</taxon>
        <taxon>Pseudomonadati</taxon>
        <taxon>Pseudomonadota</taxon>
        <taxon>Gammaproteobacteria</taxon>
        <taxon>Vibrionales</taxon>
        <taxon>Vibrionaceae</taxon>
        <taxon>Vibrio</taxon>
        <taxon>Vibrio oreintalis group</taxon>
    </lineage>
</organism>
<feature type="domain" description="STAS" evidence="1">
    <location>
        <begin position="3"/>
        <end position="114"/>
    </location>
</feature>